<dbReference type="Proteomes" id="UP000442244">
    <property type="component" value="Unassembled WGS sequence"/>
</dbReference>
<feature type="active site" description="Proton acceptor" evidence="1">
    <location>
        <position position="76"/>
    </location>
</feature>
<evidence type="ECO:0000313" key="3">
    <source>
        <dbReference type="EMBL" id="TYC46664.1"/>
    </source>
</evidence>
<dbReference type="OrthoDB" id="9800680at2"/>
<dbReference type="GO" id="GO:0019305">
    <property type="term" value="P:dTDP-rhamnose biosynthetic process"/>
    <property type="evidence" value="ECO:0007669"/>
    <property type="project" value="TreeGrafter"/>
</dbReference>
<feature type="site" description="Participates in a stacking interaction with the thymidine ring of dTDP-4-oxo-6-deoxyglucose" evidence="2">
    <location>
        <position position="146"/>
    </location>
</feature>
<dbReference type="PANTHER" id="PTHR21047:SF2">
    <property type="entry name" value="THYMIDINE DIPHOSPHO-4-KETO-RHAMNOSE 3,5-EPIMERASE"/>
    <property type="match status" value="1"/>
</dbReference>
<dbReference type="SUPFAM" id="SSF51182">
    <property type="entry name" value="RmlC-like cupins"/>
    <property type="match status" value="1"/>
</dbReference>
<dbReference type="GO" id="GO:0000271">
    <property type="term" value="P:polysaccharide biosynthetic process"/>
    <property type="evidence" value="ECO:0007669"/>
    <property type="project" value="TreeGrafter"/>
</dbReference>
<dbReference type="InterPro" id="IPR000888">
    <property type="entry name" value="RmlC-like"/>
</dbReference>
<dbReference type="GO" id="GO:0008830">
    <property type="term" value="F:dTDP-4-dehydrorhamnose 3,5-epimerase activity"/>
    <property type="evidence" value="ECO:0007669"/>
    <property type="project" value="InterPro"/>
</dbReference>
<keyword evidence="4" id="KW-1185">Reference proteome</keyword>
<dbReference type="PANTHER" id="PTHR21047">
    <property type="entry name" value="DTDP-6-DEOXY-D-GLUCOSE-3,5 EPIMERASE"/>
    <property type="match status" value="1"/>
</dbReference>
<protein>
    <submittedName>
        <fullName evidence="3">dTDP-4-dehydrorhamnose 3,5-epimerase</fullName>
    </submittedName>
</protein>
<sequence length="198" mass="22267">MTEDFFEKKLAGKEISAIPGMVAFDIPVHGDNRGWFKENFQKEKMVPLGFPESFFKDGKLQNNVSLSRKGVLRGLHAEPWDKYISVADNGSVLGSWVDLREGDSFGHVYQTVIDASKGIYVPRGVANGFQVLSETVSYSYLVNDYWALELKPKYAFVNYADPALDITWDDVENAEVSEADKNHALLKDVVPLTKEQLQ</sequence>
<organism evidence="3 4">
    <name type="scientific">Leuconostoc litchii</name>
    <dbReference type="NCBI Taxonomy" id="1981069"/>
    <lineage>
        <taxon>Bacteria</taxon>
        <taxon>Bacillati</taxon>
        <taxon>Bacillota</taxon>
        <taxon>Bacilli</taxon>
        <taxon>Lactobacillales</taxon>
        <taxon>Lactobacillaceae</taxon>
        <taxon>Leuconostoc</taxon>
    </lineage>
</organism>
<dbReference type="InterPro" id="IPR014710">
    <property type="entry name" value="RmlC-like_jellyroll"/>
</dbReference>
<evidence type="ECO:0000313" key="4">
    <source>
        <dbReference type="Proteomes" id="UP000442244"/>
    </source>
</evidence>
<evidence type="ECO:0000256" key="2">
    <source>
        <dbReference type="PIRSR" id="PIRSR600888-3"/>
    </source>
</evidence>
<dbReference type="GO" id="GO:0005829">
    <property type="term" value="C:cytosol"/>
    <property type="evidence" value="ECO:0007669"/>
    <property type="project" value="TreeGrafter"/>
</dbReference>
<dbReference type="AlphaFoldDB" id="A0A6P2CM44"/>
<feature type="active site" description="Proton donor" evidence="1">
    <location>
        <position position="140"/>
    </location>
</feature>
<evidence type="ECO:0000256" key="1">
    <source>
        <dbReference type="PIRSR" id="PIRSR600888-1"/>
    </source>
</evidence>
<reference evidence="3 4" key="1">
    <citation type="submission" date="2019-01" db="EMBL/GenBank/DDBJ databases">
        <title>Leuconostoc litchii sp. nov., a novel lactic acid bacterium isolated from lychee.</title>
        <authorList>
            <person name="Wang L.-T."/>
        </authorList>
    </citation>
    <scope>NUCLEOTIDE SEQUENCE [LARGE SCALE GENOMIC DNA]</scope>
    <source>
        <strain evidence="3 4">MB7</strain>
    </source>
</reference>
<dbReference type="Gene3D" id="2.60.120.10">
    <property type="entry name" value="Jelly Rolls"/>
    <property type="match status" value="1"/>
</dbReference>
<comment type="caution">
    <text evidence="3">The sequence shown here is derived from an EMBL/GenBank/DDBJ whole genome shotgun (WGS) entry which is preliminary data.</text>
</comment>
<accession>A0A6P2CM44</accession>
<name>A0A6P2CM44_9LACO</name>
<gene>
    <name evidence="3" type="ORF">ESZ47_00570</name>
</gene>
<dbReference type="EMBL" id="SDGY01000001">
    <property type="protein sequence ID" value="TYC46664.1"/>
    <property type="molecule type" value="Genomic_DNA"/>
</dbReference>
<dbReference type="Pfam" id="PF00908">
    <property type="entry name" value="dTDP_sugar_isom"/>
    <property type="match status" value="1"/>
</dbReference>
<dbReference type="InterPro" id="IPR011051">
    <property type="entry name" value="RmlC_Cupin_sf"/>
</dbReference>
<dbReference type="RefSeq" id="WP_148603808.1">
    <property type="nucleotide sequence ID" value="NZ_BSUV01000001.1"/>
</dbReference>
<proteinExistence type="predicted"/>